<dbReference type="GO" id="GO:0052621">
    <property type="term" value="F:diguanylate cyclase activity"/>
    <property type="evidence" value="ECO:0007669"/>
    <property type="project" value="UniProtKB-EC"/>
</dbReference>
<dbReference type="PANTHER" id="PTHR46663">
    <property type="entry name" value="DIGUANYLATE CYCLASE DGCT-RELATED"/>
    <property type="match status" value="1"/>
</dbReference>
<dbReference type="PANTHER" id="PTHR46663:SF2">
    <property type="entry name" value="GGDEF DOMAIN-CONTAINING PROTEIN"/>
    <property type="match status" value="1"/>
</dbReference>
<keyword evidence="3" id="KW-1185">Reference proteome</keyword>
<name>A0A128FHV7_9GAMM</name>
<evidence type="ECO:0000313" key="3">
    <source>
        <dbReference type="Proteomes" id="UP000073601"/>
    </source>
</evidence>
<dbReference type="Pfam" id="PF00990">
    <property type="entry name" value="GGDEF"/>
    <property type="match status" value="1"/>
</dbReference>
<keyword evidence="2" id="KW-0548">Nucleotidyltransferase</keyword>
<evidence type="ECO:0000259" key="1">
    <source>
        <dbReference type="PROSITE" id="PS50887"/>
    </source>
</evidence>
<keyword evidence="2" id="KW-0808">Transferase</keyword>
<reference evidence="3" key="1">
    <citation type="submission" date="2016-02" db="EMBL/GenBank/DDBJ databases">
        <authorList>
            <person name="Rodrigo-Torres Lidia"/>
            <person name="Arahal R.David."/>
        </authorList>
    </citation>
    <scope>NUCLEOTIDE SEQUENCE [LARGE SCALE GENOMIC DNA]</scope>
    <source>
        <strain evidence="3">CECT 8713</strain>
    </source>
</reference>
<protein>
    <submittedName>
        <fullName evidence="2">Putative diguanylate cyclase YedQ</fullName>
        <ecNumber evidence="2">2.7.7.65</ecNumber>
    </submittedName>
</protein>
<organism evidence="2 3">
    <name type="scientific">Grimontia marina</name>
    <dbReference type="NCBI Taxonomy" id="646534"/>
    <lineage>
        <taxon>Bacteria</taxon>
        <taxon>Pseudomonadati</taxon>
        <taxon>Pseudomonadota</taxon>
        <taxon>Gammaproteobacteria</taxon>
        <taxon>Vibrionales</taxon>
        <taxon>Vibrionaceae</taxon>
        <taxon>Grimontia</taxon>
    </lineage>
</organism>
<dbReference type="Proteomes" id="UP000073601">
    <property type="component" value="Unassembled WGS sequence"/>
</dbReference>
<gene>
    <name evidence="2" type="primary">yedQ_2</name>
    <name evidence="2" type="ORF">GMA8713_04416</name>
</gene>
<dbReference type="EC" id="2.7.7.65" evidence="2"/>
<dbReference type="InterPro" id="IPR052163">
    <property type="entry name" value="DGC-Regulatory_Protein"/>
</dbReference>
<dbReference type="InterPro" id="IPR029787">
    <property type="entry name" value="Nucleotide_cyclase"/>
</dbReference>
<dbReference type="InterPro" id="IPR000160">
    <property type="entry name" value="GGDEF_dom"/>
</dbReference>
<dbReference type="AlphaFoldDB" id="A0A128FHV7"/>
<dbReference type="SMART" id="SM00267">
    <property type="entry name" value="GGDEF"/>
    <property type="match status" value="1"/>
</dbReference>
<dbReference type="EMBL" id="FIZY01000063">
    <property type="protein sequence ID" value="CZF86382.1"/>
    <property type="molecule type" value="Genomic_DNA"/>
</dbReference>
<proteinExistence type="predicted"/>
<dbReference type="InterPro" id="IPR043128">
    <property type="entry name" value="Rev_trsase/Diguanyl_cyclase"/>
</dbReference>
<evidence type="ECO:0000313" key="2">
    <source>
        <dbReference type="EMBL" id="CZF86382.1"/>
    </source>
</evidence>
<dbReference type="CDD" id="cd01949">
    <property type="entry name" value="GGDEF"/>
    <property type="match status" value="1"/>
</dbReference>
<accession>A0A128FHV7</accession>
<feature type="domain" description="GGDEF" evidence="1">
    <location>
        <begin position="1"/>
        <end position="130"/>
    </location>
</feature>
<dbReference type="Gene3D" id="3.30.70.270">
    <property type="match status" value="1"/>
</dbReference>
<dbReference type="NCBIfam" id="TIGR00254">
    <property type="entry name" value="GGDEF"/>
    <property type="match status" value="1"/>
</dbReference>
<dbReference type="SUPFAM" id="SSF55073">
    <property type="entry name" value="Nucleotide cyclase"/>
    <property type="match status" value="1"/>
</dbReference>
<dbReference type="PROSITE" id="PS50887">
    <property type="entry name" value="GGDEF"/>
    <property type="match status" value="1"/>
</dbReference>
<sequence>MHVLFIDLDGFKAVNDQFGHQVGDELLKVVAERLKSSVSRRDFVSRLSGDEFLIALYGNAPVDKIASRLLRKLSDEIVINNYKPRVSASIGVRYWAAKDASSLAQVIEQADKAMYDAKANGKNRYSLAENLAALMEEV</sequence>